<protein>
    <submittedName>
        <fullName evidence="1">Uncharacterized protein</fullName>
    </submittedName>
</protein>
<keyword evidence="2" id="KW-1185">Reference proteome</keyword>
<gene>
    <name evidence="1" type="ORF">PR048_002197</name>
</gene>
<name>A0ABQ9IJI2_9NEOP</name>
<comment type="caution">
    <text evidence="1">The sequence shown here is derived from an EMBL/GenBank/DDBJ whole genome shotgun (WGS) entry which is preliminary data.</text>
</comment>
<proteinExistence type="predicted"/>
<reference evidence="1 2" key="1">
    <citation type="submission" date="2023-02" db="EMBL/GenBank/DDBJ databases">
        <title>LHISI_Scaffold_Assembly.</title>
        <authorList>
            <person name="Stuart O.P."/>
            <person name="Cleave R."/>
            <person name="Magrath M.J.L."/>
            <person name="Mikheyev A.S."/>
        </authorList>
    </citation>
    <scope>NUCLEOTIDE SEQUENCE [LARGE SCALE GENOMIC DNA]</scope>
    <source>
        <strain evidence="1">Daus_M_001</strain>
        <tissue evidence="1">Leg muscle</tissue>
    </source>
</reference>
<evidence type="ECO:0000313" key="2">
    <source>
        <dbReference type="Proteomes" id="UP001159363"/>
    </source>
</evidence>
<dbReference type="EMBL" id="JARBHB010000001">
    <property type="protein sequence ID" value="KAJ8896851.1"/>
    <property type="molecule type" value="Genomic_DNA"/>
</dbReference>
<evidence type="ECO:0000313" key="1">
    <source>
        <dbReference type="EMBL" id="KAJ8896851.1"/>
    </source>
</evidence>
<accession>A0ABQ9IJI2</accession>
<sequence>MPIMVMYSEARILPLTLHHRVLTYHFWFRTRRHHLTNLFRAVDTLALEIHMWIMFDCLLMPPNLLRGGICPTICHYSFFRLPLSTTIYHAEAYVVYKALHHVQKCNIQCVLIITDSSSVLVSLASYHWPRDPKPFPFRFTGTNEQPDTSVFTQVVTTNMVLMSHFFPVAPYFSYHSLTGRSRECEDFRAGTFSAVVGLIMGNTRAHPLKCSMTYHIWYWVVHLSPSAQVYDAIPQWDNKENYQDPSLTFKVDIGFCLPKPSRTDKLKEQLEFRQRKQDRTVEKLSRSHNWAVTITSCSQQGRTIDSSAVIVGRQAVRAYILVPLDDVKEEWLKSIAPHQIKTVAEHYGIFKHLFGDAYFYPQVMLDIYYKQDEDLYMKVHRGNVVKPSEVLRKQVYLKRRWFGRTADPGVTVVSSCCGCGRGWMFRWSDGCRSWCRFSPGWYSLTH</sequence>
<dbReference type="Proteomes" id="UP001159363">
    <property type="component" value="Chromosome 1"/>
</dbReference>
<organism evidence="1 2">
    <name type="scientific">Dryococelus australis</name>
    <dbReference type="NCBI Taxonomy" id="614101"/>
    <lineage>
        <taxon>Eukaryota</taxon>
        <taxon>Metazoa</taxon>
        <taxon>Ecdysozoa</taxon>
        <taxon>Arthropoda</taxon>
        <taxon>Hexapoda</taxon>
        <taxon>Insecta</taxon>
        <taxon>Pterygota</taxon>
        <taxon>Neoptera</taxon>
        <taxon>Polyneoptera</taxon>
        <taxon>Phasmatodea</taxon>
        <taxon>Verophasmatodea</taxon>
        <taxon>Anareolatae</taxon>
        <taxon>Phasmatidae</taxon>
        <taxon>Eurycanthinae</taxon>
        <taxon>Dryococelus</taxon>
    </lineage>
</organism>